<keyword evidence="3" id="KW-0832">Ubl conjugation</keyword>
<dbReference type="Gene3D" id="3.30.230.130">
    <property type="entry name" value="Cullin, Chain C, Domain 2"/>
    <property type="match status" value="1"/>
</dbReference>
<name>A0A812TJM2_9DINO</name>
<dbReference type="InterPro" id="IPR036317">
    <property type="entry name" value="Cullin_homology_sf"/>
</dbReference>
<dbReference type="FunFam" id="1.20.1310.10:FF:000001">
    <property type="entry name" value="Cullin 3"/>
    <property type="match status" value="1"/>
</dbReference>
<protein>
    <submittedName>
        <fullName evidence="7">CUL3A protein</fullName>
    </submittedName>
</protein>
<dbReference type="FunFam" id="1.20.1310.10:FF:000002">
    <property type="entry name" value="cullin-3 isoform X1"/>
    <property type="match status" value="1"/>
</dbReference>
<keyword evidence="8" id="KW-1185">Reference proteome</keyword>
<evidence type="ECO:0000256" key="2">
    <source>
        <dbReference type="ARBA" id="ARBA00022499"/>
    </source>
</evidence>
<evidence type="ECO:0000259" key="6">
    <source>
        <dbReference type="PROSITE" id="PS50069"/>
    </source>
</evidence>
<dbReference type="SUPFAM" id="SSF46785">
    <property type="entry name" value="Winged helix' DNA-binding domain"/>
    <property type="match status" value="1"/>
</dbReference>
<dbReference type="AlphaFoldDB" id="A0A812TJM2"/>
<dbReference type="InterPro" id="IPR019559">
    <property type="entry name" value="Cullin_neddylation_domain"/>
</dbReference>
<dbReference type="GO" id="GO:0031625">
    <property type="term" value="F:ubiquitin protein ligase binding"/>
    <property type="evidence" value="ECO:0007669"/>
    <property type="project" value="InterPro"/>
</dbReference>
<evidence type="ECO:0000256" key="5">
    <source>
        <dbReference type="RuleBase" id="RU003829"/>
    </source>
</evidence>
<dbReference type="InterPro" id="IPR036388">
    <property type="entry name" value="WH-like_DNA-bd_sf"/>
</dbReference>
<keyword evidence="2" id="KW-1017">Isopeptide bond</keyword>
<proteinExistence type="inferred from homology"/>
<dbReference type="InterPro" id="IPR045093">
    <property type="entry name" value="Cullin"/>
</dbReference>
<comment type="similarity">
    <text evidence="1 4 5">Belongs to the cullin family.</text>
</comment>
<dbReference type="Pfam" id="PF00888">
    <property type="entry name" value="Cullin"/>
    <property type="match status" value="1"/>
</dbReference>
<evidence type="ECO:0000256" key="4">
    <source>
        <dbReference type="PROSITE-ProRule" id="PRU00330"/>
    </source>
</evidence>
<dbReference type="SMART" id="SM00884">
    <property type="entry name" value="Cullin_Nedd8"/>
    <property type="match status" value="1"/>
</dbReference>
<evidence type="ECO:0000256" key="3">
    <source>
        <dbReference type="ARBA" id="ARBA00022843"/>
    </source>
</evidence>
<accession>A0A812TJM2</accession>
<dbReference type="Pfam" id="PF10557">
    <property type="entry name" value="Cullin_Nedd8"/>
    <property type="match status" value="1"/>
</dbReference>
<dbReference type="GO" id="GO:0006511">
    <property type="term" value="P:ubiquitin-dependent protein catabolic process"/>
    <property type="evidence" value="ECO:0007669"/>
    <property type="project" value="InterPro"/>
</dbReference>
<dbReference type="EMBL" id="CAJNDS010002570">
    <property type="protein sequence ID" value="CAE7529703.1"/>
    <property type="molecule type" value="Genomic_DNA"/>
</dbReference>
<dbReference type="Gene3D" id="1.10.10.10">
    <property type="entry name" value="Winged helix-like DNA-binding domain superfamily/Winged helix DNA-binding domain"/>
    <property type="match status" value="1"/>
</dbReference>
<gene>
    <name evidence="7" type="primary">CUL3A</name>
    <name evidence="7" type="ORF">SNAT2548_LOCUS29663</name>
</gene>
<dbReference type="InterPro" id="IPR059120">
    <property type="entry name" value="Cullin-like_AB"/>
</dbReference>
<evidence type="ECO:0000313" key="8">
    <source>
        <dbReference type="Proteomes" id="UP000604046"/>
    </source>
</evidence>
<reference evidence="7" key="1">
    <citation type="submission" date="2021-02" db="EMBL/GenBank/DDBJ databases">
        <authorList>
            <person name="Dougan E. K."/>
            <person name="Rhodes N."/>
            <person name="Thang M."/>
            <person name="Chan C."/>
        </authorList>
    </citation>
    <scope>NUCLEOTIDE SEQUENCE</scope>
</reference>
<dbReference type="OrthoDB" id="435621at2759"/>
<organism evidence="7 8">
    <name type="scientific">Symbiodinium natans</name>
    <dbReference type="NCBI Taxonomy" id="878477"/>
    <lineage>
        <taxon>Eukaryota</taxon>
        <taxon>Sar</taxon>
        <taxon>Alveolata</taxon>
        <taxon>Dinophyceae</taxon>
        <taxon>Suessiales</taxon>
        <taxon>Symbiodiniaceae</taxon>
        <taxon>Symbiodinium</taxon>
    </lineage>
</organism>
<dbReference type="InterPro" id="IPR016158">
    <property type="entry name" value="Cullin_homology"/>
</dbReference>
<evidence type="ECO:0000256" key="1">
    <source>
        <dbReference type="ARBA" id="ARBA00006019"/>
    </source>
</evidence>
<dbReference type="PANTHER" id="PTHR11932">
    <property type="entry name" value="CULLIN"/>
    <property type="match status" value="1"/>
</dbReference>
<feature type="domain" description="Cullin family profile" evidence="6">
    <location>
        <begin position="404"/>
        <end position="632"/>
    </location>
</feature>
<dbReference type="SMART" id="SM00182">
    <property type="entry name" value="CULLIN"/>
    <property type="match status" value="1"/>
</dbReference>
<dbReference type="SUPFAM" id="SSF75632">
    <property type="entry name" value="Cullin homology domain"/>
    <property type="match status" value="1"/>
</dbReference>
<dbReference type="SUPFAM" id="SSF74788">
    <property type="entry name" value="Cullin repeat-like"/>
    <property type="match status" value="1"/>
</dbReference>
<sequence length="758" mass="86859">MSAKPVAKGDAIELNLETMTVEQGLELIEKERVQPLLAYLRTGKFENKTNMTFMKAYSVVVQFGDQQQHSFKLYSYYKKVISDYCKDAMAQLQPLAGEDLLNALAQLWEKNTILVFWMQRVFQYLDRFFTKSSTEYPELFKAAVQAFSEHVFSKLKARCVDAMVAQVNRERDGTDIDQDVMRRLVEMLCTVGDTGPKVVKQKDGADKNAADRLVWQSQARGVYKTDFESKLLTTSSEYYRSKVAGWTAAYSCPQFLLEIQRRLDDEESRLSRYLDSTSEKELKTVVQKELILNTAKGLVEMSTGAQAMLTNRRYDELKLMYRIFKREPTMLPHIITAMEPYIETRARGVVEDPQMIDSPAAYTEKVLELKKEVDDMVASCFESDTGFQKGRNRGLEAVLNKDTRCAKYLALFCDLQLKKGLKGRNEDEVQTLVNQVVSLFAHLKDKDIFLDIYKSALSRRLLNKLSVSNDAEDCFITKLKVECGQQSIQKLASMFTDMALSDQLQEEYMKNAHHGSPGGVVHEVRVLQTNAWPEKADDVPIIPCPEMTTCITAYEAFYNSKHNGRKLRWIYNMGSVELKCHGMARPHLLVVSAYQCLCLVLFNQRQQVSLREICEATKLPEEECRRQVTSLTVSRHKVLLHDATGKDLGSETKLQVNDKFTNEKIKVAVSLIKKEEKAETTALAEAPVERKHVIDAAIVRIMKSRNKLEHNSLLDEVFRQCTLFKPQPAQIKSQIEHLIEREFLKRDDANRSIYLYLP</sequence>
<dbReference type="InterPro" id="IPR036390">
    <property type="entry name" value="WH_DNA-bd_sf"/>
</dbReference>
<dbReference type="Gene3D" id="1.20.1310.10">
    <property type="entry name" value="Cullin Repeats"/>
    <property type="match status" value="4"/>
</dbReference>
<comment type="caution">
    <text evidence="7">The sequence shown here is derived from an EMBL/GenBank/DDBJ whole genome shotgun (WGS) entry which is preliminary data.</text>
</comment>
<dbReference type="FunFam" id="1.10.10.10:FF:000014">
    <property type="entry name" value="Cullin 1"/>
    <property type="match status" value="1"/>
</dbReference>
<dbReference type="InterPro" id="IPR001373">
    <property type="entry name" value="Cullin_N"/>
</dbReference>
<dbReference type="Proteomes" id="UP000604046">
    <property type="component" value="Unassembled WGS sequence"/>
</dbReference>
<dbReference type="InterPro" id="IPR016159">
    <property type="entry name" value="Cullin_repeat-like_dom_sf"/>
</dbReference>
<evidence type="ECO:0000313" key="7">
    <source>
        <dbReference type="EMBL" id="CAE7529703.1"/>
    </source>
</evidence>
<dbReference type="Pfam" id="PF26557">
    <property type="entry name" value="Cullin_AB"/>
    <property type="match status" value="1"/>
</dbReference>
<dbReference type="PROSITE" id="PS50069">
    <property type="entry name" value="CULLIN_2"/>
    <property type="match status" value="1"/>
</dbReference>